<evidence type="ECO:0000256" key="7">
    <source>
        <dbReference type="ARBA" id="ARBA00022801"/>
    </source>
</evidence>
<evidence type="ECO:0000259" key="12">
    <source>
        <dbReference type="PROSITE" id="PS52035"/>
    </source>
</evidence>
<dbReference type="GO" id="GO:0004181">
    <property type="term" value="F:metallocarboxypeptidase activity"/>
    <property type="evidence" value="ECO:0007669"/>
    <property type="project" value="InterPro"/>
</dbReference>
<accession>A0A8J2QP25</accession>
<dbReference type="SMART" id="SM00631">
    <property type="entry name" value="Zn_pept"/>
    <property type="match status" value="4"/>
</dbReference>
<evidence type="ECO:0000256" key="10">
    <source>
        <dbReference type="ARBA" id="ARBA00023157"/>
    </source>
</evidence>
<dbReference type="InterPro" id="IPR003146">
    <property type="entry name" value="M14A_act_pep"/>
</dbReference>
<feature type="domain" description="Peptidase M14" evidence="12">
    <location>
        <begin position="442"/>
        <end position="550"/>
    </location>
</feature>
<evidence type="ECO:0000256" key="4">
    <source>
        <dbReference type="ARBA" id="ARBA00022670"/>
    </source>
</evidence>
<keyword evidence="4" id="KW-0645">Protease</keyword>
<keyword evidence="7" id="KW-0378">Hydrolase</keyword>
<keyword evidence="10" id="KW-1015">Disulfide bond</keyword>
<feature type="domain" description="Peptidase M14" evidence="12">
    <location>
        <begin position="65"/>
        <end position="347"/>
    </location>
</feature>
<dbReference type="PROSITE" id="PS00132">
    <property type="entry name" value="CARBOXYPEPT_ZN_1"/>
    <property type="match status" value="1"/>
</dbReference>
<evidence type="ECO:0000256" key="5">
    <source>
        <dbReference type="ARBA" id="ARBA00022723"/>
    </source>
</evidence>
<dbReference type="Pfam" id="PF00246">
    <property type="entry name" value="Peptidase_M14"/>
    <property type="match status" value="5"/>
</dbReference>
<dbReference type="InterPro" id="IPR057246">
    <property type="entry name" value="CARBOXYPEPT_ZN_1"/>
</dbReference>
<protein>
    <submittedName>
        <fullName evidence="13">(African queen) hypothetical protein</fullName>
    </submittedName>
</protein>
<dbReference type="PRINTS" id="PR00765">
    <property type="entry name" value="CRBOXYPTASEA"/>
</dbReference>
<keyword evidence="14" id="KW-1185">Reference proteome</keyword>
<evidence type="ECO:0000256" key="9">
    <source>
        <dbReference type="ARBA" id="ARBA00023049"/>
    </source>
</evidence>
<feature type="active site" description="Proton donor/acceptor" evidence="11">
    <location>
        <position position="313"/>
    </location>
</feature>
<dbReference type="PROSITE" id="PS00133">
    <property type="entry name" value="CARBOXYPEPT_ZN_2"/>
    <property type="match status" value="1"/>
</dbReference>
<dbReference type="SUPFAM" id="SSF54897">
    <property type="entry name" value="Protease propeptides/inhibitors"/>
    <property type="match status" value="4"/>
</dbReference>
<dbReference type="AlphaFoldDB" id="A0A8J2QP25"/>
<dbReference type="GO" id="GO:0005615">
    <property type="term" value="C:extracellular space"/>
    <property type="evidence" value="ECO:0007669"/>
    <property type="project" value="TreeGrafter"/>
</dbReference>
<dbReference type="FunFam" id="3.40.630.10:FF:000084">
    <property type="entry name" value="Carboxypeptidase B2"/>
    <property type="match status" value="3"/>
</dbReference>
<dbReference type="GO" id="GO:0006508">
    <property type="term" value="P:proteolysis"/>
    <property type="evidence" value="ECO:0007669"/>
    <property type="project" value="UniProtKB-KW"/>
</dbReference>
<feature type="domain" description="Peptidase M14" evidence="12">
    <location>
        <begin position="673"/>
        <end position="788"/>
    </location>
</feature>
<dbReference type="GO" id="GO:0008270">
    <property type="term" value="F:zinc ion binding"/>
    <property type="evidence" value="ECO:0007669"/>
    <property type="project" value="InterPro"/>
</dbReference>
<dbReference type="InterPro" id="IPR036990">
    <property type="entry name" value="M14A-like_propep"/>
</dbReference>
<dbReference type="SUPFAM" id="SSF53187">
    <property type="entry name" value="Zn-dependent exopeptidases"/>
    <property type="match status" value="4"/>
</dbReference>
<dbReference type="InterPro" id="IPR000834">
    <property type="entry name" value="Peptidase_M14"/>
</dbReference>
<keyword evidence="8" id="KW-0862">Zinc</keyword>
<keyword evidence="5" id="KW-0479">Metal-binding</keyword>
<comment type="cofactor">
    <cofactor evidence="1">
        <name>Zn(2+)</name>
        <dbReference type="ChEBI" id="CHEBI:29105"/>
    </cofactor>
</comment>
<name>A0A8J2QP25_9NEOP</name>
<evidence type="ECO:0000313" key="14">
    <source>
        <dbReference type="Proteomes" id="UP000789524"/>
    </source>
</evidence>
<reference evidence="13" key="1">
    <citation type="submission" date="2021-09" db="EMBL/GenBank/DDBJ databases">
        <authorList>
            <person name="Martin H S."/>
        </authorList>
    </citation>
    <scope>NUCLEOTIDE SEQUENCE</scope>
</reference>
<dbReference type="Gene3D" id="3.40.630.10">
    <property type="entry name" value="Zn peptidases"/>
    <property type="match status" value="4"/>
</dbReference>
<comment type="similarity">
    <text evidence="2 11">Belongs to the peptidase M14 family.</text>
</comment>
<evidence type="ECO:0000256" key="8">
    <source>
        <dbReference type="ARBA" id="ARBA00022833"/>
    </source>
</evidence>
<sequence>MEVGKVGRDVRIMVHPDKQNKFEKYMANLGLKPFLFIDDVQSLIDDQLKKPSRASRRSAKYDWTYYQNFEEIYDWMNETAAEYPDIVSLVDIGRSVENRPIIGMKIDYKKKENPIIGVFEGTLHAREWITPVTLTWIVKEFLTSRDEKIRFLAENIVWHVFPIVNPDGFIYTFNGNRMWRKNRSRANFTSCGVNTDDDMSNGVDLNRNFGYLWMEIGASQNPCSNTFAGPRAFSEPESSALANHVLRLKEEGNVMYYFGMHSYSQLILVPYSHVGGADVLEVSNYGDLVDPASGTGFDWAKGGAGIPLVFLYELRDEGQYGFLLPPEQIIPNSEEVLDSLIEIDRVARQIGYYSNVERYQLDFLQNLEKQQYLNVIFWTRPFRMFKDIQILVPREHLNVFKERLLHFHLNATITTNNIEKLFQQQKFKSYTRMKFESFSWNSFYDLESVYQWMTDIATKNSDRVKLKAIGKSAEGREILTLEIVTENPKGKVIVEGAIHGNEWLTTQFVTYLAFFLIYPDKSSNWRLRQVAKKYTWFLIPVVNPDGYDYSMKVIYKMELIYIVCLVSLYINPCTSKSYKNYTLFRGVPVTDQHLEFFKNLSEVYKATFWRSPGLVHRPVEFIIGPDKKKKFLRDAILNGIYYTTVIEDVQRAFDSQTVKTYVRRNMESFDWTSYFRLDDIYDWLHDLSVMYPKVMHLQNLGKSVEKRDILMAKISIPVRKKSSRPKIIVEGGIHSREWVSIAFVTYLLHQVLTTVDKKESKLKSIAEEYEWYFVPVLNPDGYEYSHTKQEKGLKAAKRIAKKYGTQYTVGTAYDTVMNPQDNDQLEFLKQLQNSEGLDFWSQPTRVGDHINVIAAPQRKDEFEHSLKKRNIYHDVLLNNLQEVIDSQVFSRKKRSTRDLTWTNYQNIDDIYDWFEELANNYSFVSLIHAGQSYEGRNITGVRINRGSRRAIFVEGGQIGADWLSPVVITYLVNQLVRGVDSEARDASSDFDWHIFPILNPDGHIYTQERDRFWIKNRRINRNGTIGVDLSRNWNSHWGVSGGSFNASQSTYVGLGPFSEKESRAISYYIDSIAPRLEFVLSMRSFGQRLLLPFAHSTEPMFNYNETIIVGRRAMGSMAVKYNTQYIVGTSKEVHDGSTGSLTDWVKHRYSVPFAATYLLRDNGTFGYALPVSQVLPSCEETYDSIMAILREAKFIRLI</sequence>
<evidence type="ECO:0000313" key="13">
    <source>
        <dbReference type="EMBL" id="CAG9565668.1"/>
    </source>
</evidence>
<evidence type="ECO:0000256" key="6">
    <source>
        <dbReference type="ARBA" id="ARBA00022729"/>
    </source>
</evidence>
<evidence type="ECO:0000256" key="1">
    <source>
        <dbReference type="ARBA" id="ARBA00001947"/>
    </source>
</evidence>
<dbReference type="Proteomes" id="UP000789524">
    <property type="component" value="Unassembled WGS sequence"/>
</dbReference>
<dbReference type="PANTHER" id="PTHR11705">
    <property type="entry name" value="PROTEASE FAMILY M14 CARBOXYPEPTIDASE A,B"/>
    <property type="match status" value="1"/>
</dbReference>
<keyword evidence="9" id="KW-0482">Metalloprotease</keyword>
<proteinExistence type="inferred from homology"/>
<feature type="domain" description="Peptidase M14" evidence="12">
    <location>
        <begin position="903"/>
        <end position="1192"/>
    </location>
</feature>
<dbReference type="OrthoDB" id="3626597at2759"/>
<keyword evidence="6" id="KW-0732">Signal</keyword>
<evidence type="ECO:0000256" key="3">
    <source>
        <dbReference type="ARBA" id="ARBA00022645"/>
    </source>
</evidence>
<dbReference type="EMBL" id="CAKASE010000054">
    <property type="protein sequence ID" value="CAG9565668.1"/>
    <property type="molecule type" value="Genomic_DNA"/>
</dbReference>
<organism evidence="13 14">
    <name type="scientific">Danaus chrysippus</name>
    <name type="common">African queen</name>
    <dbReference type="NCBI Taxonomy" id="151541"/>
    <lineage>
        <taxon>Eukaryota</taxon>
        <taxon>Metazoa</taxon>
        <taxon>Ecdysozoa</taxon>
        <taxon>Arthropoda</taxon>
        <taxon>Hexapoda</taxon>
        <taxon>Insecta</taxon>
        <taxon>Pterygota</taxon>
        <taxon>Neoptera</taxon>
        <taxon>Endopterygota</taxon>
        <taxon>Lepidoptera</taxon>
        <taxon>Glossata</taxon>
        <taxon>Ditrysia</taxon>
        <taxon>Papilionoidea</taxon>
        <taxon>Nymphalidae</taxon>
        <taxon>Danainae</taxon>
        <taxon>Danaini</taxon>
        <taxon>Danaina</taxon>
        <taxon>Danaus</taxon>
        <taxon>Anosia</taxon>
    </lineage>
</organism>
<dbReference type="Gene3D" id="3.30.70.340">
    <property type="entry name" value="Metallocarboxypeptidase-like"/>
    <property type="match status" value="4"/>
</dbReference>
<evidence type="ECO:0000256" key="11">
    <source>
        <dbReference type="PROSITE-ProRule" id="PRU01379"/>
    </source>
</evidence>
<dbReference type="PROSITE" id="PS52035">
    <property type="entry name" value="PEPTIDASE_M14"/>
    <property type="match status" value="4"/>
</dbReference>
<dbReference type="PANTHER" id="PTHR11705:SF153">
    <property type="entry name" value="ZINC CARBOXYPEPTIDASE A 1-LIKE PROTEIN"/>
    <property type="match status" value="1"/>
</dbReference>
<gene>
    <name evidence="13" type="ORF">DCHRY22_LOCUS6468</name>
</gene>
<dbReference type="InterPro" id="IPR057247">
    <property type="entry name" value="CARBOXYPEPT_ZN_2"/>
</dbReference>
<evidence type="ECO:0000256" key="2">
    <source>
        <dbReference type="ARBA" id="ARBA00005988"/>
    </source>
</evidence>
<keyword evidence="3" id="KW-0121">Carboxypeptidase</keyword>
<comment type="caution">
    <text evidence="11">Lacks conserved residue(s) required for the propagation of feature annotation.</text>
</comment>
<dbReference type="Pfam" id="PF02244">
    <property type="entry name" value="Propep_M14"/>
    <property type="match status" value="4"/>
</dbReference>
<comment type="caution">
    <text evidence="13">The sequence shown here is derived from an EMBL/GenBank/DDBJ whole genome shotgun (WGS) entry which is preliminary data.</text>
</comment>